<reference evidence="6 7" key="1">
    <citation type="submission" date="2020-11" db="EMBL/GenBank/DDBJ databases">
        <title>Pseudonocardia abyssalis sp. nov. and Pseudonocardia oceani sp. nov., description and phylogenomic analysis of two novel actinomycetes isolated from the deep Southern Ocean.</title>
        <authorList>
            <person name="Parra J."/>
        </authorList>
    </citation>
    <scope>NUCLEOTIDE SEQUENCE [LARGE SCALE GENOMIC DNA]</scope>
    <source>
        <strain evidence="6 7">KRD-168</strain>
    </source>
</reference>
<feature type="domain" description="Response regulatory" evidence="5">
    <location>
        <begin position="5"/>
        <end position="121"/>
    </location>
</feature>
<comment type="caution">
    <text evidence="6">The sequence shown here is derived from an EMBL/GenBank/DDBJ whole genome shotgun (WGS) entry which is preliminary data.</text>
</comment>
<dbReference type="PROSITE" id="PS50110">
    <property type="entry name" value="RESPONSE_REGULATORY"/>
    <property type="match status" value="1"/>
</dbReference>
<keyword evidence="2" id="KW-0238">DNA-binding</keyword>
<evidence type="ECO:0000256" key="2">
    <source>
        <dbReference type="ARBA" id="ARBA00023125"/>
    </source>
</evidence>
<dbReference type="Pfam" id="PF00072">
    <property type="entry name" value="Response_reg"/>
    <property type="match status" value="1"/>
</dbReference>
<dbReference type="InterPro" id="IPR000792">
    <property type="entry name" value="Tscrpt_reg_LuxR_C"/>
</dbReference>
<evidence type="ECO:0000313" key="6">
    <source>
        <dbReference type="EMBL" id="MBW0134693.1"/>
    </source>
</evidence>
<protein>
    <submittedName>
        <fullName evidence="6">Response regulator transcription factor</fullName>
    </submittedName>
</protein>
<name>A0ABS6UR04_9PSEU</name>
<keyword evidence="7" id="KW-1185">Reference proteome</keyword>
<feature type="domain" description="HTH luxR-type" evidence="4">
    <location>
        <begin position="128"/>
        <end position="193"/>
    </location>
</feature>
<evidence type="ECO:0000256" key="3">
    <source>
        <dbReference type="PROSITE-ProRule" id="PRU00169"/>
    </source>
</evidence>
<proteinExistence type="predicted"/>
<sequence length="201" mass="20894">MAMSAVFVVDDHRVFAELLAMGIDAQPDLRCVGTAHSVTDAVDQARCLEFDVAVVDLQMPDGGGLTAIPRLLELRPGVRIVVLTAHPRPELVRLALQGGAEAVLAKDAPLAEILAAVRSRSGGHGAPVPPAAARLTPRELQVLAGLGRGLDATRIAAELGISVHTTRDHIRAVMAKLGVHTQLDAVVTADRLGIVLVGGGC</sequence>
<evidence type="ECO:0000313" key="7">
    <source>
        <dbReference type="Proteomes" id="UP000694287"/>
    </source>
</evidence>
<dbReference type="PANTHER" id="PTHR43214">
    <property type="entry name" value="TWO-COMPONENT RESPONSE REGULATOR"/>
    <property type="match status" value="1"/>
</dbReference>
<keyword evidence="1 3" id="KW-0597">Phosphoprotein</keyword>
<dbReference type="PROSITE" id="PS50043">
    <property type="entry name" value="HTH_LUXR_2"/>
    <property type="match status" value="1"/>
</dbReference>
<dbReference type="InterPro" id="IPR058245">
    <property type="entry name" value="NreC/VraR/RcsB-like_REC"/>
</dbReference>
<feature type="modified residue" description="4-aspartylphosphate" evidence="3">
    <location>
        <position position="56"/>
    </location>
</feature>
<evidence type="ECO:0000259" key="5">
    <source>
        <dbReference type="PROSITE" id="PS50110"/>
    </source>
</evidence>
<evidence type="ECO:0000256" key="1">
    <source>
        <dbReference type="ARBA" id="ARBA00022553"/>
    </source>
</evidence>
<dbReference type="InterPro" id="IPR001789">
    <property type="entry name" value="Sig_transdc_resp-reg_receiver"/>
</dbReference>
<dbReference type="Pfam" id="PF00196">
    <property type="entry name" value="GerE"/>
    <property type="match status" value="1"/>
</dbReference>
<dbReference type="SMART" id="SM00448">
    <property type="entry name" value="REC"/>
    <property type="match status" value="1"/>
</dbReference>
<accession>A0ABS6UR04</accession>
<organism evidence="6 7">
    <name type="scientific">Pseudonocardia abyssalis</name>
    <dbReference type="NCBI Taxonomy" id="2792008"/>
    <lineage>
        <taxon>Bacteria</taxon>
        <taxon>Bacillati</taxon>
        <taxon>Actinomycetota</taxon>
        <taxon>Actinomycetes</taxon>
        <taxon>Pseudonocardiales</taxon>
        <taxon>Pseudonocardiaceae</taxon>
        <taxon>Pseudonocardia</taxon>
    </lineage>
</organism>
<gene>
    <name evidence="6" type="ORF">I4I81_10530</name>
</gene>
<dbReference type="CDD" id="cd06170">
    <property type="entry name" value="LuxR_C_like"/>
    <property type="match status" value="1"/>
</dbReference>
<dbReference type="SMART" id="SM00421">
    <property type="entry name" value="HTH_LUXR"/>
    <property type="match status" value="1"/>
</dbReference>
<dbReference type="Proteomes" id="UP000694287">
    <property type="component" value="Unassembled WGS sequence"/>
</dbReference>
<dbReference type="CDD" id="cd17535">
    <property type="entry name" value="REC_NarL-like"/>
    <property type="match status" value="1"/>
</dbReference>
<evidence type="ECO:0000259" key="4">
    <source>
        <dbReference type="PROSITE" id="PS50043"/>
    </source>
</evidence>
<dbReference type="InterPro" id="IPR039420">
    <property type="entry name" value="WalR-like"/>
</dbReference>
<dbReference type="EMBL" id="JADQDK010000001">
    <property type="protein sequence ID" value="MBW0134693.1"/>
    <property type="molecule type" value="Genomic_DNA"/>
</dbReference>